<sequence>VINRMPSTVRSRRRAQGEMEFFWDIMAEPQKTATNGSMLTHVLYDHYTWPAGLNVELGPDQPSKAAIQQQARLLASTALRRARAYRTPHVLFLLGDDFRFASRQEWTFARVDALVEALQHDMPVWASYSTPSHYFAQILPLVRQQKSFPRFSGSFLPYSDTFPAGENTWTGYYASRPNLKALVQETNSAVAAAERLRTLLALAPDQHLPGGASIAGASSVYASRVGTSRAMAAELNELLIKAQREETSVLGPPEGTLGGALTLPFGWPACSVFFVQVALAHHHDAITGTCTNLVAEDYANRLRQSARLADVVATVAARHLLQCVERSVTSNRPTPGTHDKLEDAQSQGSQWKADLLAYVKNMEAVEVQLVEDMVAYTDLELAVFNSLPWMRTEVVRLPLVEKNMSKCVLVGSAAGEEELAPTCLPTWQRRRLATNPGTAYALAQVCTAVYQGALLAAKHVFPASAPSPDNETVAPTAPSPEVASNMRGRKHGSGRVRLARGASSDARGGCSFAVRRPFIFNAVYHDWLNDGAWGVGF</sequence>
<dbReference type="Pfam" id="PF01074">
    <property type="entry name" value="Glyco_hydro_38N"/>
    <property type="match status" value="1"/>
</dbReference>
<evidence type="ECO:0000256" key="3">
    <source>
        <dbReference type="SAM" id="MobiDB-lite"/>
    </source>
</evidence>
<feature type="domain" description="Glycoside hydrolase family 38 central" evidence="4">
    <location>
        <begin position="167"/>
        <end position="302"/>
    </location>
</feature>
<keyword evidence="2" id="KW-0326">Glycosidase</keyword>
<dbReference type="SUPFAM" id="SSF88713">
    <property type="entry name" value="Glycoside hydrolase/deacetylase"/>
    <property type="match status" value="1"/>
</dbReference>
<feature type="compositionally biased region" description="Basic residues" evidence="3">
    <location>
        <begin position="487"/>
        <end position="498"/>
    </location>
</feature>
<evidence type="ECO:0000313" key="5">
    <source>
        <dbReference type="EMBL" id="KAK3237887.1"/>
    </source>
</evidence>
<dbReference type="InterPro" id="IPR028995">
    <property type="entry name" value="Glyco_hydro_57/38_cen_sf"/>
</dbReference>
<dbReference type="InterPro" id="IPR050843">
    <property type="entry name" value="Glycosyl_Hydrlase_38"/>
</dbReference>
<dbReference type="Gene3D" id="1.20.1270.50">
    <property type="entry name" value="Glycoside hydrolase family 38, central domain"/>
    <property type="match status" value="2"/>
</dbReference>
<evidence type="ECO:0000313" key="6">
    <source>
        <dbReference type="Proteomes" id="UP001190700"/>
    </source>
</evidence>
<dbReference type="SMART" id="SM00872">
    <property type="entry name" value="Alpha-mann_mid"/>
    <property type="match status" value="1"/>
</dbReference>
<dbReference type="InterPro" id="IPR027291">
    <property type="entry name" value="Glyco_hydro_38_N_sf"/>
</dbReference>
<dbReference type="EMBL" id="LGRX02034411">
    <property type="protein sequence ID" value="KAK3237887.1"/>
    <property type="molecule type" value="Genomic_DNA"/>
</dbReference>
<protein>
    <recommendedName>
        <fullName evidence="4">Glycoside hydrolase family 38 central domain-containing protein</fullName>
    </recommendedName>
</protein>
<dbReference type="AlphaFoldDB" id="A0AAE0BJZ1"/>
<feature type="region of interest" description="Disordered" evidence="3">
    <location>
        <begin position="465"/>
        <end position="500"/>
    </location>
</feature>
<organism evidence="5 6">
    <name type="scientific">Cymbomonas tetramitiformis</name>
    <dbReference type="NCBI Taxonomy" id="36881"/>
    <lineage>
        <taxon>Eukaryota</taxon>
        <taxon>Viridiplantae</taxon>
        <taxon>Chlorophyta</taxon>
        <taxon>Pyramimonadophyceae</taxon>
        <taxon>Pyramimonadales</taxon>
        <taxon>Pyramimonadaceae</taxon>
        <taxon>Cymbomonas</taxon>
    </lineage>
</organism>
<accession>A0AAE0BJZ1</accession>
<keyword evidence="6" id="KW-1185">Reference proteome</keyword>
<dbReference type="Gene3D" id="3.20.110.10">
    <property type="entry name" value="Glycoside hydrolase 38, N terminal domain"/>
    <property type="match status" value="1"/>
</dbReference>
<evidence type="ECO:0000256" key="2">
    <source>
        <dbReference type="ARBA" id="ARBA00023295"/>
    </source>
</evidence>
<proteinExistence type="predicted"/>
<reference evidence="5 6" key="1">
    <citation type="journal article" date="2015" name="Genome Biol. Evol.">
        <title>Comparative Genomics of a Bacterivorous Green Alga Reveals Evolutionary Causalities and Consequences of Phago-Mixotrophic Mode of Nutrition.</title>
        <authorList>
            <person name="Burns J.A."/>
            <person name="Paasch A."/>
            <person name="Narechania A."/>
            <person name="Kim E."/>
        </authorList>
    </citation>
    <scope>NUCLEOTIDE SEQUENCE [LARGE SCALE GENOMIC DNA]</scope>
    <source>
        <strain evidence="5 6">PLY_AMNH</strain>
    </source>
</reference>
<keyword evidence="1" id="KW-0378">Hydrolase</keyword>
<dbReference type="SUPFAM" id="SSF88688">
    <property type="entry name" value="Families 57/38 glycoside transferase middle domain"/>
    <property type="match status" value="1"/>
</dbReference>
<name>A0AAE0BJZ1_9CHLO</name>
<dbReference type="GO" id="GO:0006013">
    <property type="term" value="P:mannose metabolic process"/>
    <property type="evidence" value="ECO:0007669"/>
    <property type="project" value="InterPro"/>
</dbReference>
<gene>
    <name evidence="5" type="ORF">CYMTET_52067</name>
</gene>
<dbReference type="Proteomes" id="UP001190700">
    <property type="component" value="Unassembled WGS sequence"/>
</dbReference>
<dbReference type="PANTHER" id="PTHR11607">
    <property type="entry name" value="ALPHA-MANNOSIDASE"/>
    <property type="match status" value="1"/>
</dbReference>
<dbReference type="GO" id="GO:0004559">
    <property type="term" value="F:alpha-mannosidase activity"/>
    <property type="evidence" value="ECO:0007669"/>
    <property type="project" value="InterPro"/>
</dbReference>
<dbReference type="InterPro" id="IPR037094">
    <property type="entry name" value="Glyco_hydro_38_cen_sf"/>
</dbReference>
<evidence type="ECO:0000259" key="4">
    <source>
        <dbReference type="SMART" id="SM00872"/>
    </source>
</evidence>
<evidence type="ECO:0000256" key="1">
    <source>
        <dbReference type="ARBA" id="ARBA00022801"/>
    </source>
</evidence>
<dbReference type="InterPro" id="IPR011330">
    <property type="entry name" value="Glyco_hydro/deAcase_b/a-brl"/>
</dbReference>
<dbReference type="InterPro" id="IPR015341">
    <property type="entry name" value="Glyco_hydro_38_cen"/>
</dbReference>
<comment type="caution">
    <text evidence="5">The sequence shown here is derived from an EMBL/GenBank/DDBJ whole genome shotgun (WGS) entry which is preliminary data.</text>
</comment>
<dbReference type="PANTHER" id="PTHR11607:SF3">
    <property type="entry name" value="LYSOSOMAL ALPHA-MANNOSIDASE"/>
    <property type="match status" value="1"/>
</dbReference>
<feature type="non-terminal residue" evidence="5">
    <location>
        <position position="1"/>
    </location>
</feature>
<dbReference type="InterPro" id="IPR000602">
    <property type="entry name" value="Glyco_hydro_38_N"/>
</dbReference>